<feature type="domain" description="Autotransporter" evidence="2">
    <location>
        <begin position="354"/>
        <end position="635"/>
    </location>
</feature>
<dbReference type="Pfam" id="PF03797">
    <property type="entry name" value="Autotransporter"/>
    <property type="match status" value="1"/>
</dbReference>
<evidence type="ECO:0000259" key="2">
    <source>
        <dbReference type="PROSITE" id="PS51208"/>
    </source>
</evidence>
<dbReference type="InterPro" id="IPR005546">
    <property type="entry name" value="Autotransporte_beta"/>
</dbReference>
<evidence type="ECO:0000313" key="3">
    <source>
        <dbReference type="EMBL" id="TWU19167.1"/>
    </source>
</evidence>
<name>A0A5C6C599_9BACT</name>
<dbReference type="RefSeq" id="WP_146406053.1">
    <property type="nucleotide sequence ID" value="NZ_SJPU01000001.1"/>
</dbReference>
<sequence length="635" mass="66810">MTLITRAIRPYRTHRRWILAGWIAMASVGAAHAADIEVTSIDDSGPGTLREALTNAADGDRVVFNIPGGVASTITLASDLPDVTSNITFSNPGPAIAIDRNGSGPLTFADSIVDPTGLKFDPVRGSYDISATTASRIFGDDVVIGNVQSTGTIAPGANATSGSIGTLTIEGNLNASDATFEFDITGNDPAQNDIVIVDGRANISNATLQPRFSGSDYQVGNSLTVLRSAGPLIGGVSSTGPFQLPNNPFLEAMADQNANDVFLNIVDNGEDFADVVTGCNSAAAATAFDEVRMGGSPPLSIEELRNGSTLQVTTAVNQLSGAIYANLLDAEIEHMQMNVGSVRDRIVMQLDHPVDLDVCQTWARGYGIDGEVGVDDCMTEGYHQQTGGLELGVARVNASGFAVHGFTHLANSTLDNGDAGQNADIGSYRGGGAIQYVGDFAYIVGMAGGGGQSYDVHRSLSAVPDATFVESSFSGLSRYGYLEIGKAFGGGRVLWLPHVGLQSLYSDFNTTRESGDADFGLNVTGSDRDSLRSLIGIDVQNTGPTELGPATTRLRLGWFHEYLDDTTTLANQFQNAGALTPFDSRSVDAGRDWAAVGVQLDWGMIWGGRLTGGYQGFYNSDTTFHLGSIGSMWMF</sequence>
<protein>
    <submittedName>
        <fullName evidence="3">Autotransporter beta-domain protein</fullName>
    </submittedName>
</protein>
<dbReference type="OrthoDB" id="215676at2"/>
<organism evidence="3 4">
    <name type="scientific">Allorhodopirellula heiligendammensis</name>
    <dbReference type="NCBI Taxonomy" id="2714739"/>
    <lineage>
        <taxon>Bacteria</taxon>
        <taxon>Pseudomonadati</taxon>
        <taxon>Planctomycetota</taxon>
        <taxon>Planctomycetia</taxon>
        <taxon>Pirellulales</taxon>
        <taxon>Pirellulaceae</taxon>
        <taxon>Allorhodopirellula</taxon>
    </lineage>
</organism>
<dbReference type="EMBL" id="SJPU01000001">
    <property type="protein sequence ID" value="TWU19167.1"/>
    <property type="molecule type" value="Genomic_DNA"/>
</dbReference>
<dbReference type="Gene3D" id="2.40.128.130">
    <property type="entry name" value="Autotransporter beta-domain"/>
    <property type="match status" value="1"/>
</dbReference>
<dbReference type="PROSITE" id="PS51208">
    <property type="entry name" value="AUTOTRANSPORTER"/>
    <property type="match status" value="1"/>
</dbReference>
<keyword evidence="4" id="KW-1185">Reference proteome</keyword>
<dbReference type="SUPFAM" id="SSF103515">
    <property type="entry name" value="Autotransporter"/>
    <property type="match status" value="1"/>
</dbReference>
<proteinExistence type="predicted"/>
<evidence type="ECO:0000313" key="4">
    <source>
        <dbReference type="Proteomes" id="UP000319908"/>
    </source>
</evidence>
<comment type="caution">
    <text evidence="3">The sequence shown here is derived from an EMBL/GenBank/DDBJ whole genome shotgun (WGS) entry which is preliminary data.</text>
</comment>
<evidence type="ECO:0000256" key="1">
    <source>
        <dbReference type="SAM" id="SignalP"/>
    </source>
</evidence>
<dbReference type="Proteomes" id="UP000319908">
    <property type="component" value="Unassembled WGS sequence"/>
</dbReference>
<accession>A0A5C6C599</accession>
<dbReference type="InterPro" id="IPR036709">
    <property type="entry name" value="Autotransporte_beta_dom_sf"/>
</dbReference>
<dbReference type="SMART" id="SM00869">
    <property type="entry name" value="Autotransporter"/>
    <property type="match status" value="1"/>
</dbReference>
<dbReference type="AlphaFoldDB" id="A0A5C6C599"/>
<feature type="signal peptide" evidence="1">
    <location>
        <begin position="1"/>
        <end position="33"/>
    </location>
</feature>
<keyword evidence="1" id="KW-0732">Signal</keyword>
<gene>
    <name evidence="3" type="ORF">Poly21_13380</name>
</gene>
<reference evidence="3 4" key="1">
    <citation type="journal article" date="2020" name="Antonie Van Leeuwenhoek">
        <title>Rhodopirellula heiligendammensis sp. nov., Rhodopirellula pilleata sp. nov., and Rhodopirellula solitaria sp. nov. isolated from natural or artificial marine surfaces in Northern Germany and California, USA, and emended description of the genus Rhodopirellula.</title>
        <authorList>
            <person name="Kallscheuer N."/>
            <person name="Wiegand S."/>
            <person name="Jogler M."/>
            <person name="Boedeker C."/>
            <person name="Peeters S.H."/>
            <person name="Rast P."/>
            <person name="Heuer A."/>
            <person name="Jetten M.S.M."/>
            <person name="Rohde M."/>
            <person name="Jogler C."/>
        </authorList>
    </citation>
    <scope>NUCLEOTIDE SEQUENCE [LARGE SCALE GENOMIC DNA]</scope>
    <source>
        <strain evidence="3 4">Poly21</strain>
    </source>
</reference>
<feature type="chain" id="PRO_5022714126" evidence="1">
    <location>
        <begin position="34"/>
        <end position="635"/>
    </location>
</feature>